<feature type="region of interest" description="Disordered" evidence="11">
    <location>
        <begin position="613"/>
        <end position="874"/>
    </location>
</feature>
<evidence type="ECO:0000256" key="1">
    <source>
        <dbReference type="ARBA" id="ARBA00004123"/>
    </source>
</evidence>
<evidence type="ECO:0000313" key="14">
    <source>
        <dbReference type="Proteomes" id="UP000265020"/>
    </source>
</evidence>
<dbReference type="FunFam" id="3.30.160.60:FF:000145">
    <property type="entry name" value="Zinc finger protein 574"/>
    <property type="match status" value="1"/>
</dbReference>
<protein>
    <submittedName>
        <fullName evidence="13">Uncharacterized LOC107098480</fullName>
    </submittedName>
</protein>
<feature type="region of interest" description="Disordered" evidence="11">
    <location>
        <begin position="230"/>
        <end position="250"/>
    </location>
</feature>
<dbReference type="FunFam" id="3.30.160.60:FF:000425">
    <property type="entry name" value="PLAG1 like zinc finger 1"/>
    <property type="match status" value="1"/>
</dbReference>
<feature type="compositionally biased region" description="Polar residues" evidence="11">
    <location>
        <begin position="730"/>
        <end position="744"/>
    </location>
</feature>
<name>A0A3Q2DNJ4_CYPVA</name>
<dbReference type="FunFam" id="3.30.160.60:FF:000690">
    <property type="entry name" value="Zinc finger protein 354C"/>
    <property type="match status" value="1"/>
</dbReference>
<feature type="compositionally biased region" description="Basic and acidic residues" evidence="11">
    <location>
        <begin position="615"/>
        <end position="629"/>
    </location>
</feature>
<keyword evidence="4" id="KW-0677">Repeat</keyword>
<feature type="domain" description="C2H2-type" evidence="12">
    <location>
        <begin position="981"/>
        <end position="1008"/>
    </location>
</feature>
<feature type="compositionally biased region" description="Polar residues" evidence="11">
    <location>
        <begin position="680"/>
        <end position="691"/>
    </location>
</feature>
<evidence type="ECO:0000256" key="6">
    <source>
        <dbReference type="ARBA" id="ARBA00022833"/>
    </source>
</evidence>
<keyword evidence="6" id="KW-0862">Zinc</keyword>
<evidence type="ECO:0000256" key="4">
    <source>
        <dbReference type="ARBA" id="ARBA00022737"/>
    </source>
</evidence>
<proteinExistence type="predicted"/>
<dbReference type="GO" id="GO:0006357">
    <property type="term" value="P:regulation of transcription by RNA polymerase II"/>
    <property type="evidence" value="ECO:0007669"/>
    <property type="project" value="TreeGrafter"/>
</dbReference>
<feature type="compositionally biased region" description="Basic and acidic residues" evidence="11">
    <location>
        <begin position="98"/>
        <end position="121"/>
    </location>
</feature>
<feature type="compositionally biased region" description="Basic residues" evidence="11">
    <location>
        <begin position="864"/>
        <end position="874"/>
    </location>
</feature>
<feature type="region of interest" description="Disordered" evidence="11">
    <location>
        <begin position="485"/>
        <end position="504"/>
    </location>
</feature>
<feature type="compositionally biased region" description="Basic and acidic residues" evidence="11">
    <location>
        <begin position="170"/>
        <end position="186"/>
    </location>
</feature>
<evidence type="ECO:0000256" key="8">
    <source>
        <dbReference type="ARBA" id="ARBA00023125"/>
    </source>
</evidence>
<accession>A0A3Q2DNJ4</accession>
<feature type="region of interest" description="Disordered" evidence="11">
    <location>
        <begin position="164"/>
        <end position="203"/>
    </location>
</feature>
<feature type="compositionally biased region" description="Polar residues" evidence="11">
    <location>
        <begin position="766"/>
        <end position="781"/>
    </location>
</feature>
<dbReference type="SMART" id="SM00355">
    <property type="entry name" value="ZnF_C2H2"/>
    <property type="match status" value="7"/>
</dbReference>
<feature type="domain" description="C2H2-type" evidence="12">
    <location>
        <begin position="1009"/>
        <end position="1037"/>
    </location>
</feature>
<dbReference type="Ensembl" id="ENSCVAT00000012664.1">
    <property type="protein sequence ID" value="ENSCVAP00000021103.1"/>
    <property type="gene ID" value="ENSCVAG00000002912.1"/>
</dbReference>
<keyword evidence="5 10" id="KW-0863">Zinc-finger</keyword>
<feature type="compositionally biased region" description="Basic and acidic residues" evidence="11">
    <location>
        <begin position="644"/>
        <end position="670"/>
    </location>
</feature>
<dbReference type="Gene3D" id="3.30.160.60">
    <property type="entry name" value="Classic Zinc Finger"/>
    <property type="match status" value="5"/>
</dbReference>
<keyword evidence="3" id="KW-0479">Metal-binding</keyword>
<evidence type="ECO:0000259" key="12">
    <source>
        <dbReference type="PROSITE" id="PS50157"/>
    </source>
</evidence>
<feature type="domain" description="C2H2-type" evidence="12">
    <location>
        <begin position="953"/>
        <end position="980"/>
    </location>
</feature>
<dbReference type="Pfam" id="PF00096">
    <property type="entry name" value="zf-C2H2"/>
    <property type="match status" value="5"/>
</dbReference>
<dbReference type="FunFam" id="3.30.160.60:FF:000624">
    <property type="entry name" value="zinc finger protein 697"/>
    <property type="match status" value="1"/>
</dbReference>
<dbReference type="SUPFAM" id="SSF57667">
    <property type="entry name" value="beta-beta-alpha zinc fingers"/>
    <property type="match status" value="4"/>
</dbReference>
<dbReference type="PANTHER" id="PTHR24390">
    <property type="entry name" value="ZINC FINGER PROTEIN"/>
    <property type="match status" value="1"/>
</dbReference>
<keyword evidence="14" id="KW-1185">Reference proteome</keyword>
<evidence type="ECO:0000256" key="11">
    <source>
        <dbReference type="SAM" id="MobiDB-lite"/>
    </source>
</evidence>
<dbReference type="GO" id="GO:0000978">
    <property type="term" value="F:RNA polymerase II cis-regulatory region sequence-specific DNA binding"/>
    <property type="evidence" value="ECO:0007669"/>
    <property type="project" value="TreeGrafter"/>
</dbReference>
<keyword evidence="7" id="KW-0832">Ubl conjugation</keyword>
<evidence type="ECO:0000256" key="3">
    <source>
        <dbReference type="ARBA" id="ARBA00022723"/>
    </source>
</evidence>
<feature type="compositionally biased region" description="Polar residues" evidence="11">
    <location>
        <begin position="489"/>
        <end position="504"/>
    </location>
</feature>
<dbReference type="GO" id="GO:0005634">
    <property type="term" value="C:nucleus"/>
    <property type="evidence" value="ECO:0007669"/>
    <property type="project" value="UniProtKB-SubCell"/>
</dbReference>
<dbReference type="PROSITE" id="PS00028">
    <property type="entry name" value="ZINC_FINGER_C2H2_1"/>
    <property type="match status" value="7"/>
</dbReference>
<dbReference type="GeneTree" id="ENSGT00940000164807"/>
<evidence type="ECO:0000256" key="9">
    <source>
        <dbReference type="ARBA" id="ARBA00023242"/>
    </source>
</evidence>
<dbReference type="PANTHER" id="PTHR24390:SF159">
    <property type="entry name" value="GROWTH FACTOR INDEPENDENT 1 TRANSCRIPTIONAL REPRESSOR"/>
    <property type="match status" value="1"/>
</dbReference>
<keyword evidence="2" id="KW-1017">Isopeptide bond</keyword>
<feature type="domain" description="C2H2-type" evidence="12">
    <location>
        <begin position="1094"/>
        <end position="1121"/>
    </location>
</feature>
<comment type="subcellular location">
    <subcellularLocation>
        <location evidence="1">Nucleus</location>
    </subcellularLocation>
</comment>
<dbReference type="AlphaFoldDB" id="A0A3Q2DNJ4"/>
<evidence type="ECO:0000256" key="2">
    <source>
        <dbReference type="ARBA" id="ARBA00022499"/>
    </source>
</evidence>
<reference evidence="13" key="1">
    <citation type="submission" date="2025-08" db="UniProtKB">
        <authorList>
            <consortium name="Ensembl"/>
        </authorList>
    </citation>
    <scope>IDENTIFICATION</scope>
</reference>
<dbReference type="InterPro" id="IPR036236">
    <property type="entry name" value="Znf_C2H2_sf"/>
</dbReference>
<dbReference type="GO" id="GO:0003700">
    <property type="term" value="F:DNA-binding transcription factor activity"/>
    <property type="evidence" value="ECO:0007669"/>
    <property type="project" value="TreeGrafter"/>
</dbReference>
<feature type="domain" description="C2H2-type" evidence="12">
    <location>
        <begin position="1066"/>
        <end position="1093"/>
    </location>
</feature>
<organism evidence="13 14">
    <name type="scientific">Cyprinodon variegatus</name>
    <name type="common">Sheepshead minnow</name>
    <dbReference type="NCBI Taxonomy" id="28743"/>
    <lineage>
        <taxon>Eukaryota</taxon>
        <taxon>Metazoa</taxon>
        <taxon>Chordata</taxon>
        <taxon>Craniata</taxon>
        <taxon>Vertebrata</taxon>
        <taxon>Euteleostomi</taxon>
        <taxon>Actinopterygii</taxon>
        <taxon>Neopterygii</taxon>
        <taxon>Teleostei</taxon>
        <taxon>Neoteleostei</taxon>
        <taxon>Acanthomorphata</taxon>
        <taxon>Ovalentaria</taxon>
        <taxon>Atherinomorphae</taxon>
        <taxon>Cyprinodontiformes</taxon>
        <taxon>Cyprinodontidae</taxon>
        <taxon>Cyprinodon</taxon>
    </lineage>
</organism>
<feature type="region of interest" description="Disordered" evidence="11">
    <location>
        <begin position="67"/>
        <end position="129"/>
    </location>
</feature>
<evidence type="ECO:0000313" key="13">
    <source>
        <dbReference type="Ensembl" id="ENSCVAP00000021103.1"/>
    </source>
</evidence>
<reference evidence="13" key="2">
    <citation type="submission" date="2025-09" db="UniProtKB">
        <authorList>
            <consortium name="Ensembl"/>
        </authorList>
    </citation>
    <scope>IDENTIFICATION</scope>
</reference>
<evidence type="ECO:0000256" key="5">
    <source>
        <dbReference type="ARBA" id="ARBA00022771"/>
    </source>
</evidence>
<feature type="compositionally biased region" description="Basic residues" evidence="11">
    <location>
        <begin position="88"/>
        <end position="97"/>
    </location>
</feature>
<feature type="compositionally biased region" description="Basic residues" evidence="11">
    <location>
        <begin position="782"/>
        <end position="793"/>
    </location>
</feature>
<feature type="domain" description="C2H2-type" evidence="12">
    <location>
        <begin position="1038"/>
        <end position="1065"/>
    </location>
</feature>
<feature type="compositionally biased region" description="Low complexity" evidence="11">
    <location>
        <begin position="75"/>
        <end position="87"/>
    </location>
</feature>
<feature type="compositionally biased region" description="Polar residues" evidence="11">
    <location>
        <begin position="820"/>
        <end position="833"/>
    </location>
</feature>
<keyword evidence="8" id="KW-0238">DNA-binding</keyword>
<dbReference type="Proteomes" id="UP000265020">
    <property type="component" value="Unassembled WGS sequence"/>
</dbReference>
<feature type="domain" description="C2H2-type" evidence="12">
    <location>
        <begin position="1122"/>
        <end position="1148"/>
    </location>
</feature>
<dbReference type="OMA" id="FPMSLTH"/>
<dbReference type="GO" id="GO:0008270">
    <property type="term" value="F:zinc ion binding"/>
    <property type="evidence" value="ECO:0007669"/>
    <property type="project" value="UniProtKB-KW"/>
</dbReference>
<dbReference type="InterPro" id="IPR013087">
    <property type="entry name" value="Znf_C2H2_type"/>
</dbReference>
<evidence type="ECO:0000256" key="10">
    <source>
        <dbReference type="PROSITE-ProRule" id="PRU00042"/>
    </source>
</evidence>
<dbReference type="PROSITE" id="PS50157">
    <property type="entry name" value="ZINC_FINGER_C2H2_2"/>
    <property type="match status" value="7"/>
</dbReference>
<keyword evidence="9" id="KW-0539">Nucleus</keyword>
<sequence>MQCSLVISLKDALRDDLKEESEMIEVSKPSSSGCKQMFLQVCNVESATTPNKKTALDSASVGAEIAGDELTNKVSESGASSQPVSSSGRRRGRPPKKSNKECDKGSKHMDLTDPSAEKKSPDPSPPLVMQTSHIINSSIKESKNTPLKGKNIDVEYLKSSLFSREQPALQDHDPGKKKSATVDKTPKSANGSSDIPPPATSGLLKADETSVSLQDALLLVEAMNQPSVEKSVPPLKVPSQPKVMSGSASSVGSLKTSETTISKYAATVKSFLLSNQTPVVPVILTDKPPDKQADVEKCNALQPSHLSTQLKSSASSAASTQADVKSLPLSRNLPVPNKVPRKIIILPRPSHTSDNAKALSQTICSAVKSATLKKSNLPLSSTEANILPCETPALSPVPQKTVFSREDPDTPSQFYGIQNDHQYVLPQPITIVSKQLSSGFSKEPGPIALTAQENNNEPAVPVPPDTSNQWISDTQELTLYLSDDETSEKLNSTDNPNSSGEITSTAESMIPGQKYLVSVRLTRLPLSISTKESVLISELLSKGIIQEKPSTAHLLEEEPVDVDLQSPGPTTPGRLTPDLELHKDAIVIQKDTGDPQARMDNVQFLANLSVSPLENESKVNENSNSKDTKSVVSRPQSHLHAHSGAKESSSKKAMETERKTDNTTKKKWLIDQDSTEEQEQTVIGDSLNKISGTHESRLGGEPDNSTISGATNDARDVGFKMPRSGRQGAGSENINDSTSNSSLSPKMCTKVVSSPEKANSSEDDSGSTTEMCATPSCSTSKSKPRMKSIKRKSYFCSPRDDTESSEGSITETTESESESPSPKQFKSAENSRTLIAGESTPKKQKCVCPGQKKAHKYVNDKGNSKSKRVGKKRGSYKKREFKLPVIQSGVAKKWQAKVWYPPTLPPNEKPITEIIRPPPPKAEYRIPDIPFRAPPVVSPLQPLAVIGRHLLRNQCGECGRVFSNSNALESHVSLHKVYRPYSCKLCGKYFPDSPSFKRHGRVHRNGRIHVCQQCGKGFVYRFGLSKHIQLVHSRIRPFICQVCGNGFYTKRDVEVHIRIHTGEKPFQCHICERRFTRKVELNVHLRWHNGEKRHWCQYCGKGFLDYNNLKRHRYIHTGERPYSCPHCPKKFNQTGHLKKHVRNLHKSE</sequence>
<dbReference type="STRING" id="28743.ENSCVAP00000021103"/>
<evidence type="ECO:0000256" key="7">
    <source>
        <dbReference type="ARBA" id="ARBA00022843"/>
    </source>
</evidence>